<reference evidence="2" key="2">
    <citation type="submission" date="2018-08" db="UniProtKB">
        <authorList>
            <consortium name="EnsemblPlants"/>
        </authorList>
    </citation>
    <scope>IDENTIFICATION</scope>
    <source>
        <strain evidence="2">Yugu1</strain>
    </source>
</reference>
<organism evidence="2 3">
    <name type="scientific">Setaria italica</name>
    <name type="common">Foxtail millet</name>
    <name type="synonym">Panicum italicum</name>
    <dbReference type="NCBI Taxonomy" id="4555"/>
    <lineage>
        <taxon>Eukaryota</taxon>
        <taxon>Viridiplantae</taxon>
        <taxon>Streptophyta</taxon>
        <taxon>Embryophyta</taxon>
        <taxon>Tracheophyta</taxon>
        <taxon>Spermatophyta</taxon>
        <taxon>Magnoliopsida</taxon>
        <taxon>Liliopsida</taxon>
        <taxon>Poales</taxon>
        <taxon>Poaceae</taxon>
        <taxon>PACMAD clade</taxon>
        <taxon>Panicoideae</taxon>
        <taxon>Panicodae</taxon>
        <taxon>Paniceae</taxon>
        <taxon>Cenchrinae</taxon>
        <taxon>Setaria</taxon>
    </lineage>
</organism>
<dbReference type="AlphaFoldDB" id="K3ZC99"/>
<feature type="compositionally biased region" description="Polar residues" evidence="1">
    <location>
        <begin position="196"/>
        <end position="206"/>
    </location>
</feature>
<name>K3ZC99_SETIT</name>
<dbReference type="HOGENOM" id="CLU_1201590_0_0_1"/>
<dbReference type="PANTHER" id="PTHR33170">
    <property type="entry name" value="DUF4283 DOMAIN-CONTAINING PROTEIN-RELATED"/>
    <property type="match status" value="1"/>
</dbReference>
<evidence type="ECO:0000256" key="1">
    <source>
        <dbReference type="SAM" id="MobiDB-lite"/>
    </source>
</evidence>
<dbReference type="InParanoid" id="K3ZC99"/>
<accession>K3ZC99</accession>
<keyword evidence="3" id="KW-1185">Reference proteome</keyword>
<dbReference type="PANTHER" id="PTHR33170:SF50">
    <property type="entry name" value="DUF4283 DOMAIN-CONTAINING PROTEIN"/>
    <property type="match status" value="1"/>
</dbReference>
<reference evidence="3" key="1">
    <citation type="journal article" date="2012" name="Nat. Biotechnol.">
        <title>Reference genome sequence of the model plant Setaria.</title>
        <authorList>
            <person name="Bennetzen J.L."/>
            <person name="Schmutz J."/>
            <person name="Wang H."/>
            <person name="Percifield R."/>
            <person name="Hawkins J."/>
            <person name="Pontaroli A.C."/>
            <person name="Estep M."/>
            <person name="Feng L."/>
            <person name="Vaughn J.N."/>
            <person name="Grimwood J."/>
            <person name="Jenkins J."/>
            <person name="Barry K."/>
            <person name="Lindquist E."/>
            <person name="Hellsten U."/>
            <person name="Deshpande S."/>
            <person name="Wang X."/>
            <person name="Wu X."/>
            <person name="Mitros T."/>
            <person name="Triplett J."/>
            <person name="Yang X."/>
            <person name="Ye C.Y."/>
            <person name="Mauro-Herrera M."/>
            <person name="Wang L."/>
            <person name="Li P."/>
            <person name="Sharma M."/>
            <person name="Sharma R."/>
            <person name="Ronald P.C."/>
            <person name="Panaud O."/>
            <person name="Kellogg E.A."/>
            <person name="Brutnell T.P."/>
            <person name="Doust A.N."/>
            <person name="Tuskan G.A."/>
            <person name="Rokhsar D."/>
            <person name="Devos K.M."/>
        </authorList>
    </citation>
    <scope>NUCLEOTIDE SEQUENCE [LARGE SCALE GENOMIC DNA]</scope>
    <source>
        <strain evidence="3">cv. Yugu1</strain>
    </source>
</reference>
<dbReference type="EnsemblPlants" id="KQL13013">
    <property type="protein sequence ID" value="KQL13013"/>
    <property type="gene ID" value="SETIT_024173mg"/>
</dbReference>
<evidence type="ECO:0000313" key="2">
    <source>
        <dbReference type="EnsemblPlants" id="KQL13013"/>
    </source>
</evidence>
<protein>
    <submittedName>
        <fullName evidence="2">Uncharacterized protein</fullName>
    </submittedName>
</protein>
<dbReference type="EMBL" id="AGNK02001416">
    <property type="status" value="NOT_ANNOTATED_CDS"/>
    <property type="molecule type" value="Genomic_DNA"/>
</dbReference>
<proteinExistence type="predicted"/>
<sequence length="231" mass="26213">MELARLIPVKWDWVVQEHGTNTYIVPFPCQVELQRIVSIKRHRTDNNEGVMSFQEWNHEIKPKTRLQKVWVHVYGVPYEIRSFPTFEGSGFNPRCNTKGGHAIHEKDWCAQIVGAVLDVNSIPDDADIVVDDCLYEIFFKVDRVVTNSDPESDEPPKEKDHKMEGAHTHEKSNVDGGASASEPTADPKMDEVPKQMQHNRPPSATEMQVLEQPIDFAVDTILEELSTKVAA</sequence>
<dbReference type="Proteomes" id="UP000004995">
    <property type="component" value="Unassembled WGS sequence"/>
</dbReference>
<feature type="region of interest" description="Disordered" evidence="1">
    <location>
        <begin position="146"/>
        <end position="208"/>
    </location>
</feature>
<dbReference type="Gramene" id="KQL13013">
    <property type="protein sequence ID" value="KQL13013"/>
    <property type="gene ID" value="SETIT_024173mg"/>
</dbReference>
<evidence type="ECO:0000313" key="3">
    <source>
        <dbReference type="Proteomes" id="UP000004995"/>
    </source>
</evidence>
<feature type="compositionally biased region" description="Basic and acidic residues" evidence="1">
    <location>
        <begin position="154"/>
        <end position="173"/>
    </location>
</feature>